<feature type="domain" description="SH3b" evidence="1">
    <location>
        <begin position="44"/>
        <end position="101"/>
    </location>
</feature>
<sequence>MDSASFDLKTNRGLFPRDRNTCPHKCYEFIPYLNLGNYIVRKPDVNLRKELNRNGESFGKMKLNEEVQVIEDTGPIEEIDENIAPWVKIKTKNGLEGYVFGIFLKKSKEFWN</sequence>
<dbReference type="Gene3D" id="2.30.30.40">
    <property type="entry name" value="SH3 Domains"/>
    <property type="match status" value="1"/>
</dbReference>
<reference evidence="3" key="1">
    <citation type="journal article" date="2019" name="Microbiol. Immunol.">
        <title>Molecular and phenotypic characterization of Leptospira johnsonii sp. nov., Leptospira ellinghausenii sp. nov. and Leptospira ryugenii sp. nov. isolated from soil and water in Japan.</title>
        <authorList>
            <person name="Masuzawa T."/>
            <person name="Saito M."/>
            <person name="Nakao R."/>
            <person name="Nikaido Y."/>
            <person name="Matsumoto M."/>
            <person name="Ogawa M."/>
            <person name="Yokoyama M."/>
            <person name="Hidaka Y."/>
            <person name="Tomita J."/>
            <person name="Sakakibara K."/>
            <person name="Suzuki K."/>
            <person name="Yasuda S."/>
            <person name="Sato H."/>
            <person name="Yamaguchi M."/>
            <person name="Yoshida S.I."/>
            <person name="Koizumi N."/>
            <person name="Kawamura Y."/>
        </authorList>
    </citation>
    <scope>NUCLEOTIDE SEQUENCE [LARGE SCALE GENOMIC DNA]</scope>
    <source>
        <strain evidence="3">E18</strain>
    </source>
</reference>
<evidence type="ECO:0000259" key="1">
    <source>
        <dbReference type="Pfam" id="PF08239"/>
    </source>
</evidence>
<dbReference type="AlphaFoldDB" id="A0A2P2DI86"/>
<name>A0A2P2DI86_9LEPT</name>
<dbReference type="InterPro" id="IPR003646">
    <property type="entry name" value="SH3-like_bac-type"/>
</dbReference>
<comment type="caution">
    <text evidence="2">The sequence shown here is derived from an EMBL/GenBank/DDBJ whole genome shotgun (WGS) entry which is preliminary data.</text>
</comment>
<gene>
    <name evidence="2" type="ORF">LPTSP2_36120</name>
</gene>
<keyword evidence="3" id="KW-1185">Reference proteome</keyword>
<dbReference type="Pfam" id="PF08239">
    <property type="entry name" value="SH3_3"/>
    <property type="match status" value="1"/>
</dbReference>
<accession>A0A2P2DI86</accession>
<evidence type="ECO:0000313" key="3">
    <source>
        <dbReference type="Proteomes" id="UP000245206"/>
    </source>
</evidence>
<dbReference type="EMBL" id="BFAZ01000010">
    <property type="protein sequence ID" value="GBF44309.1"/>
    <property type="molecule type" value="Genomic_DNA"/>
</dbReference>
<proteinExistence type="predicted"/>
<dbReference type="RefSeq" id="WP_108961265.1">
    <property type="nucleotide sequence ID" value="NZ_BFAZ01000010.1"/>
</dbReference>
<evidence type="ECO:0000313" key="2">
    <source>
        <dbReference type="EMBL" id="GBF44309.1"/>
    </source>
</evidence>
<dbReference type="Proteomes" id="UP000245206">
    <property type="component" value="Unassembled WGS sequence"/>
</dbReference>
<protein>
    <recommendedName>
        <fullName evidence="1">SH3b domain-containing protein</fullName>
    </recommendedName>
</protein>
<organism evidence="2 3">
    <name type="scientific">Leptospira ellinghausenii</name>
    <dbReference type="NCBI Taxonomy" id="1917822"/>
    <lineage>
        <taxon>Bacteria</taxon>
        <taxon>Pseudomonadati</taxon>
        <taxon>Spirochaetota</taxon>
        <taxon>Spirochaetia</taxon>
        <taxon>Leptospirales</taxon>
        <taxon>Leptospiraceae</taxon>
        <taxon>Leptospira</taxon>
    </lineage>
</organism>
<dbReference type="OrthoDB" id="344967at2"/>